<dbReference type="GO" id="GO:0005871">
    <property type="term" value="C:kinesin complex"/>
    <property type="evidence" value="ECO:0007669"/>
    <property type="project" value="InterPro"/>
</dbReference>
<keyword evidence="4" id="KW-0802">TPR repeat</keyword>
<comment type="caution">
    <text evidence="6">The sequence shown here is derived from an EMBL/GenBank/DDBJ whole genome shotgun (WGS) entry which is preliminary data.</text>
</comment>
<feature type="region of interest" description="Disordered" evidence="5">
    <location>
        <begin position="1233"/>
        <end position="1273"/>
    </location>
</feature>
<gene>
    <name evidence="6" type="ORF">KHLLAP_LOCUS13274</name>
</gene>
<keyword evidence="2" id="KW-0963">Cytoplasm</keyword>
<protein>
    <submittedName>
        <fullName evidence="6">Uu.00g009250.m01.CDS01</fullName>
    </submittedName>
</protein>
<dbReference type="PANTHER" id="PTHR45783">
    <property type="entry name" value="KINESIN LIGHT CHAIN"/>
    <property type="match status" value="1"/>
</dbReference>
<reference evidence="6" key="1">
    <citation type="submission" date="2023-10" db="EMBL/GenBank/DDBJ databases">
        <authorList>
            <person name="Hackl T."/>
        </authorList>
    </citation>
    <scope>NUCLEOTIDE SEQUENCE</scope>
</reference>
<dbReference type="GO" id="GO:0005737">
    <property type="term" value="C:cytoplasm"/>
    <property type="evidence" value="ECO:0007669"/>
    <property type="project" value="UniProtKB-SubCell"/>
</dbReference>
<dbReference type="GO" id="GO:0007018">
    <property type="term" value="P:microtubule-based movement"/>
    <property type="evidence" value="ECO:0007669"/>
    <property type="project" value="TreeGrafter"/>
</dbReference>
<accession>A0AAI8VRL7</accession>
<evidence type="ECO:0000256" key="2">
    <source>
        <dbReference type="ARBA" id="ARBA00022490"/>
    </source>
</evidence>
<comment type="subcellular location">
    <subcellularLocation>
        <location evidence="1">Cytoplasm</location>
    </subcellularLocation>
</comment>
<keyword evidence="3" id="KW-0677">Repeat</keyword>
<dbReference type="GO" id="GO:0019894">
    <property type="term" value="F:kinesin binding"/>
    <property type="evidence" value="ECO:0007669"/>
    <property type="project" value="TreeGrafter"/>
</dbReference>
<dbReference type="PANTHER" id="PTHR45783:SF3">
    <property type="entry name" value="KINESIN LIGHT CHAIN"/>
    <property type="match status" value="1"/>
</dbReference>
<evidence type="ECO:0000313" key="7">
    <source>
        <dbReference type="Proteomes" id="UP001295740"/>
    </source>
</evidence>
<dbReference type="InterPro" id="IPR002151">
    <property type="entry name" value="Kinesin_light"/>
</dbReference>
<proteinExistence type="predicted"/>
<dbReference type="Pfam" id="PF13424">
    <property type="entry name" value="TPR_12"/>
    <property type="match status" value="1"/>
</dbReference>
<evidence type="ECO:0000313" key="6">
    <source>
        <dbReference type="EMBL" id="CAJ2512806.1"/>
    </source>
</evidence>
<feature type="compositionally biased region" description="Polar residues" evidence="5">
    <location>
        <begin position="1258"/>
        <end position="1270"/>
    </location>
</feature>
<evidence type="ECO:0000256" key="5">
    <source>
        <dbReference type="SAM" id="MobiDB-lite"/>
    </source>
</evidence>
<organism evidence="6 7">
    <name type="scientific">Anthostomella pinea</name>
    <dbReference type="NCBI Taxonomy" id="933095"/>
    <lineage>
        <taxon>Eukaryota</taxon>
        <taxon>Fungi</taxon>
        <taxon>Dikarya</taxon>
        <taxon>Ascomycota</taxon>
        <taxon>Pezizomycotina</taxon>
        <taxon>Sordariomycetes</taxon>
        <taxon>Xylariomycetidae</taxon>
        <taxon>Xylariales</taxon>
        <taxon>Xylariaceae</taxon>
        <taxon>Anthostomella</taxon>
    </lineage>
</organism>
<keyword evidence="7" id="KW-1185">Reference proteome</keyword>
<dbReference type="SUPFAM" id="SSF48452">
    <property type="entry name" value="TPR-like"/>
    <property type="match status" value="1"/>
</dbReference>
<evidence type="ECO:0000256" key="1">
    <source>
        <dbReference type="ARBA" id="ARBA00004496"/>
    </source>
</evidence>
<dbReference type="Pfam" id="PF13374">
    <property type="entry name" value="TPR_10"/>
    <property type="match status" value="1"/>
</dbReference>
<feature type="compositionally biased region" description="Low complexity" evidence="5">
    <location>
        <begin position="1128"/>
        <end position="1147"/>
    </location>
</feature>
<dbReference type="EMBL" id="CAUWAG010000020">
    <property type="protein sequence ID" value="CAJ2512806.1"/>
    <property type="molecule type" value="Genomic_DNA"/>
</dbReference>
<dbReference type="Proteomes" id="UP001295740">
    <property type="component" value="Unassembled WGS sequence"/>
</dbReference>
<feature type="region of interest" description="Disordered" evidence="5">
    <location>
        <begin position="1200"/>
        <end position="1220"/>
    </location>
</feature>
<dbReference type="Gene3D" id="1.25.40.10">
    <property type="entry name" value="Tetratricopeptide repeat domain"/>
    <property type="match status" value="1"/>
</dbReference>
<evidence type="ECO:0000256" key="4">
    <source>
        <dbReference type="ARBA" id="ARBA00022803"/>
    </source>
</evidence>
<evidence type="ECO:0000256" key="3">
    <source>
        <dbReference type="ARBA" id="ARBA00022737"/>
    </source>
</evidence>
<sequence>MNNLALVLDSQGKHAEAEQIHWQTLKLKTKVLGREHPDTLTSMDNLAEGLRHQGKHDEAEQMHRQTLELRDKVLGREHPDTLASMNNLAEGLRHQGKHDEAEQMHWQTLELKGKVLGRELPGTVSSMNNLEEETNDASDNIALHSQLLDQQQESIRGLRSAGTLSEKTFHDSAIGTSIARDGSNRLIGSLSEAFQQYGPTTEGTDDLSERGTVYTQNSNDSIGQRIHNCEEYLADRLYHDLSLGATDEEDVARVSDSLPRMLRIFAFKIAKEGEGKNYRDTMRFILKHRKPVANHFITKALGSSKDSKSAKALSPPAMPYDDKVNGWLPNLLDDIHDPNIALESETREAKPDTDLEDEAWHPEQDDFSRLVTESRAYEWLLSELRSELEHVVPNKSAMQGLSEAMFRELNEKQQFSRKSTPRCIDAVFDAEWSPHSFFEEQEYGVPPEEAVVEALVLVGTTTQAEGLACGEYLMRQWSESAHAFIQQVQSVVRSAEGTPHDGKLSDDTTLRAWAKDGHFTLEACGHPDSVVEIGEQLMWISCALRSSDFTEVGTCEPSLGEIRTTNRSPSKVSMHIELAASPKLDENLQRPEIGACWQGLFRNPLVVRGYPISLRCPDSALGLQLSLSTLMALVPNSRIVPYMGKLFIKRFSTLLVAVKRVDNVILWHAIPNVDGSYIYYHDKRVSVHDIKVDSSILQELAELKHVVGWTSRADNLAGTPDCNCRIKGSGLSQTPSLEVGLDKITIGISKVATANAGVVLGWRDKCINTPPGEDFQANVKFISGKFVVLYDVEDHRGFLLDGGTALLYLVRMSLIKDEKEGLFGDRRINDSIQLIRGDSAPRVRAMNTLWQNALLKLYFQHEEEGRSTDVKKQKFPLPSNTIEEEIESVKGSWVLLRHRVSSILAMLDQAINKQGDMDFKLQLNSSWFQNQLRLEGYDFQKLAYHDRANVQFAMLGPNSKAWLDLVRKIQAVTLFGRGFGDIIRHSDCPDDTPYMCPDWRFVPKGAEYLAMSNSTLEDIFENGDASAWRLIDQVYMSCPQDPFGPCDRKGQRCRREHFLINGQNKKGPKRELVLPEHGAVIIGHKDGISRGLGNMFRGRRAELPPLETTDGGDEEPCVPEIGESLPPSESSRSGGTSGATTSLATAGSTGIEATSTIGTTIEPAQHALESPRSMRSERSRSLVIPEGTGVETIALTGANSSGVSVAAEPSERSQPMDSSHLQATVVHADNVQEASQVQDPPSHEHTTVAAAPPPGPGQQLSHTDNSQNPLHGQKKSFREGMKAFFKMLILRHLERRNI</sequence>
<dbReference type="InterPro" id="IPR011990">
    <property type="entry name" value="TPR-like_helical_dom_sf"/>
</dbReference>
<feature type="region of interest" description="Disordered" evidence="5">
    <location>
        <begin position="1102"/>
        <end position="1147"/>
    </location>
</feature>
<name>A0AAI8VRL7_9PEZI</name>